<keyword evidence="3 7" id="KW-0863">Zinc-finger</keyword>
<evidence type="ECO:0000256" key="6">
    <source>
        <dbReference type="ARBA" id="ARBA00037948"/>
    </source>
</evidence>
<dbReference type="FunFam" id="3.30.160.60:FF:002343">
    <property type="entry name" value="Zinc finger protein 33A"/>
    <property type="match status" value="1"/>
</dbReference>
<keyword evidence="12" id="KW-1185">Reference proteome</keyword>
<dbReference type="SMART" id="SM00355">
    <property type="entry name" value="ZnF_C2H2"/>
    <property type="match status" value="9"/>
</dbReference>
<feature type="domain" description="C2H2-type" evidence="10">
    <location>
        <begin position="1078"/>
        <end position="1105"/>
    </location>
</feature>
<keyword evidence="2" id="KW-0677">Repeat</keyword>
<evidence type="ECO:0000256" key="5">
    <source>
        <dbReference type="ARBA" id="ARBA00023242"/>
    </source>
</evidence>
<dbReference type="EMBL" id="CAJVCH010259519">
    <property type="protein sequence ID" value="CAG7733936.1"/>
    <property type="molecule type" value="Genomic_DNA"/>
</dbReference>
<feature type="region of interest" description="Disordered" evidence="9">
    <location>
        <begin position="904"/>
        <end position="928"/>
    </location>
</feature>
<feature type="compositionally biased region" description="Polar residues" evidence="9">
    <location>
        <begin position="451"/>
        <end position="466"/>
    </location>
</feature>
<feature type="compositionally biased region" description="Acidic residues" evidence="9">
    <location>
        <begin position="764"/>
        <end position="780"/>
    </location>
</feature>
<protein>
    <recommendedName>
        <fullName evidence="10">C2H2-type domain-containing protein</fullName>
    </recommendedName>
</protein>
<feature type="domain" description="C2H2-type" evidence="10">
    <location>
        <begin position="1050"/>
        <end position="1077"/>
    </location>
</feature>
<accession>A0A8J2KET1</accession>
<feature type="region of interest" description="Disordered" evidence="9">
    <location>
        <begin position="764"/>
        <end position="816"/>
    </location>
</feature>
<dbReference type="GO" id="GO:0005634">
    <property type="term" value="C:nucleus"/>
    <property type="evidence" value="ECO:0007669"/>
    <property type="project" value="UniProtKB-SubCell"/>
</dbReference>
<gene>
    <name evidence="11" type="ORF">AFUS01_LOCUS22351</name>
</gene>
<keyword evidence="5" id="KW-0539">Nucleus</keyword>
<dbReference type="PROSITE" id="PS50157">
    <property type="entry name" value="ZINC_FINGER_C2H2_2"/>
    <property type="match status" value="9"/>
</dbReference>
<evidence type="ECO:0000256" key="1">
    <source>
        <dbReference type="ARBA" id="ARBA00022723"/>
    </source>
</evidence>
<dbReference type="InterPro" id="IPR013087">
    <property type="entry name" value="Znf_C2H2_type"/>
</dbReference>
<name>A0A8J2KET1_9HEXA</name>
<sequence>MFFKILSRNSRCQEGSDHWVLEIQTMISSKRKQFAKEAPASTVNNGANYCLVCHHAVPVVTPGTSTNEVTNLLKQLYDTLELSAVFSLRLNDGVGNGEFCGNCSNALIESCKLRAQIERLKRDLQEIKLQLKMCITSTYYNDEIENNVNQGNSDKIEELRARLVRKTLVQCMTRCHVKLVSLSLADLKNSGYFPEAEMDDCQENDTWESSAAAFADLIEFDLDSSEINTVETNTPSTNLTLEENRQNSTKRHLRVTSGNCIGVKRKLESRSSRQSNKYFHFPCKHCNHKFESGLELKQHFQECHSGSFEQIDERVVSKNEAIEATALEIKSSIELNYDVKNHNEGLTNLLTGPDAPIRNSSCNEFKNLTTKRDISAELPSTVSVPGETNSNFLLSEAIDSLQEQPDKSDLRHLYFDESKKATKFLLGSKLNRHIRTFHPNFLDEAERFASGTDNTDGPADTTCTNETPKKGISDIPKSKPLKQRKPELFKCLECDKSYQTKEYYIAHQYHHRGIYPFHLPLLFPPQIWVPKSEYKMSLESLLHILGMPSEEEADHPEPRSQETNDLMCETVPSIVDKEAVIKSACRMRNQNSHKLGPRRNSTLMPTFKERKLSVGNSEFCEDCASTIVVSRNVLNQMKLLEANLDQLRDQLKKNVTHSFRLTTPTRDPFDKVSDAGTLARKLFAQCMDERSNRNALPGTCESISEKGCSDNEESSAETTGRSLRKKRQAVGVSDLVAESMLGDEEESQDEEDSLEDGVFSDQDEYLESSDEGQAESDSSEEFVMKKRKRQNKSEHGMKEKWKYGPEKSDSEVSSKKRAAKKPFVCNECGKGYLTRDIYEAHLKTHSGELEYACQHCDKKFAVLKYLQLHNRTAHNITNKLQSESTNCPFCGLDFIQWVKSTSTEEGDRDNDHYELEDEAQREKSYSSLKKEFSTVDQSTSSTTSSTSSAQNLLQHPNFLTWSEEKKRRNHMNSCPENPRVKYKDHKSTATRIPCNQCDKTFCTISGLNSHITNIHLKRFKLYCEICGAGFQLPCDLKRHLDGVHTDEKKFECDICHLRFKRSHQLLYHRRNHTGEFPFVCEVCGKAFTAPEKLKRHSVVHAQVNRFPCHICGKLFKSSHYVYNHIYTTHYGNKRVRPPKSFSGLPSRSNTISSNSGHLSINFQPTYLLHDKDVYFDLKPDQN</sequence>
<keyword evidence="1" id="KW-0479">Metal-binding</keyword>
<dbReference type="PANTHER" id="PTHR24388">
    <property type="entry name" value="ZINC FINGER PROTEIN"/>
    <property type="match status" value="1"/>
</dbReference>
<dbReference type="InterPro" id="IPR050527">
    <property type="entry name" value="Snail/Krueppel_Znf"/>
</dbReference>
<feature type="region of interest" description="Disordered" evidence="9">
    <location>
        <begin position="694"/>
        <end position="728"/>
    </location>
</feature>
<dbReference type="PROSITE" id="PS00028">
    <property type="entry name" value="ZINC_FINGER_C2H2_1"/>
    <property type="match status" value="9"/>
</dbReference>
<feature type="domain" description="C2H2-type" evidence="10">
    <location>
        <begin position="1021"/>
        <end position="1049"/>
    </location>
</feature>
<feature type="compositionally biased region" description="Basic and acidic residues" evidence="9">
    <location>
        <begin position="791"/>
        <end position="814"/>
    </location>
</feature>
<evidence type="ECO:0000256" key="8">
    <source>
        <dbReference type="SAM" id="Coils"/>
    </source>
</evidence>
<keyword evidence="4" id="KW-0862">Zinc</keyword>
<reference evidence="11" key="1">
    <citation type="submission" date="2021-06" db="EMBL/GenBank/DDBJ databases">
        <authorList>
            <person name="Hodson N. C."/>
            <person name="Mongue J. A."/>
            <person name="Jaron S. K."/>
        </authorList>
    </citation>
    <scope>NUCLEOTIDE SEQUENCE</scope>
</reference>
<comment type="caution">
    <text evidence="11">The sequence shown here is derived from an EMBL/GenBank/DDBJ whole genome shotgun (WGS) entry which is preliminary data.</text>
</comment>
<feature type="domain" description="C2H2-type" evidence="10">
    <location>
        <begin position="992"/>
        <end position="1015"/>
    </location>
</feature>
<feature type="domain" description="C2H2-type" evidence="10">
    <location>
        <begin position="281"/>
        <end position="309"/>
    </location>
</feature>
<comment type="similarity">
    <text evidence="6">Belongs to the snail C2H2-type zinc-finger protein family.</text>
</comment>
<feature type="compositionally biased region" description="Acidic residues" evidence="9">
    <location>
        <begin position="741"/>
        <end position="755"/>
    </location>
</feature>
<keyword evidence="8" id="KW-0175">Coiled coil</keyword>
<dbReference type="PANTHER" id="PTHR24388:SF53">
    <property type="entry name" value="CHORION TRANSCRIPTION FACTOR CF2-RELATED"/>
    <property type="match status" value="1"/>
</dbReference>
<dbReference type="GO" id="GO:0008270">
    <property type="term" value="F:zinc ion binding"/>
    <property type="evidence" value="ECO:0007669"/>
    <property type="project" value="UniProtKB-KW"/>
</dbReference>
<dbReference type="OrthoDB" id="3437960at2759"/>
<evidence type="ECO:0000256" key="9">
    <source>
        <dbReference type="SAM" id="MobiDB-lite"/>
    </source>
</evidence>
<proteinExistence type="inferred from homology"/>
<dbReference type="GO" id="GO:0000978">
    <property type="term" value="F:RNA polymerase II cis-regulatory region sequence-specific DNA binding"/>
    <property type="evidence" value="ECO:0007669"/>
    <property type="project" value="TreeGrafter"/>
</dbReference>
<evidence type="ECO:0000256" key="3">
    <source>
        <dbReference type="ARBA" id="ARBA00022771"/>
    </source>
</evidence>
<evidence type="ECO:0000259" key="10">
    <source>
        <dbReference type="PROSITE" id="PS50157"/>
    </source>
</evidence>
<evidence type="ECO:0000256" key="4">
    <source>
        <dbReference type="ARBA" id="ARBA00022833"/>
    </source>
</evidence>
<dbReference type="Proteomes" id="UP000708208">
    <property type="component" value="Unassembled WGS sequence"/>
</dbReference>
<organism evidence="11 12">
    <name type="scientific">Allacma fusca</name>
    <dbReference type="NCBI Taxonomy" id="39272"/>
    <lineage>
        <taxon>Eukaryota</taxon>
        <taxon>Metazoa</taxon>
        <taxon>Ecdysozoa</taxon>
        <taxon>Arthropoda</taxon>
        <taxon>Hexapoda</taxon>
        <taxon>Collembola</taxon>
        <taxon>Symphypleona</taxon>
        <taxon>Sminthuridae</taxon>
        <taxon>Allacma</taxon>
    </lineage>
</organism>
<feature type="domain" description="C2H2-type" evidence="10">
    <location>
        <begin position="1106"/>
        <end position="1134"/>
    </location>
</feature>
<evidence type="ECO:0000256" key="2">
    <source>
        <dbReference type="ARBA" id="ARBA00022737"/>
    </source>
</evidence>
<feature type="compositionally biased region" description="Basic and acidic residues" evidence="9">
    <location>
        <begin position="909"/>
        <end position="928"/>
    </location>
</feature>
<feature type="domain" description="C2H2-type" evidence="10">
    <location>
        <begin position="851"/>
        <end position="879"/>
    </location>
</feature>
<dbReference type="Pfam" id="PF00096">
    <property type="entry name" value="zf-C2H2"/>
    <property type="match status" value="2"/>
</dbReference>
<feature type="domain" description="C2H2-type" evidence="10">
    <location>
        <begin position="823"/>
        <end position="850"/>
    </location>
</feature>
<dbReference type="GO" id="GO:0000981">
    <property type="term" value="F:DNA-binding transcription factor activity, RNA polymerase II-specific"/>
    <property type="evidence" value="ECO:0007669"/>
    <property type="project" value="TreeGrafter"/>
</dbReference>
<dbReference type="AlphaFoldDB" id="A0A8J2KET1"/>
<evidence type="ECO:0000313" key="12">
    <source>
        <dbReference type="Proteomes" id="UP000708208"/>
    </source>
</evidence>
<feature type="domain" description="C2H2-type" evidence="10">
    <location>
        <begin position="489"/>
        <end position="516"/>
    </location>
</feature>
<evidence type="ECO:0000313" key="11">
    <source>
        <dbReference type="EMBL" id="CAG7733936.1"/>
    </source>
</evidence>
<evidence type="ECO:0000256" key="7">
    <source>
        <dbReference type="PROSITE-ProRule" id="PRU00042"/>
    </source>
</evidence>
<feature type="region of interest" description="Disordered" evidence="9">
    <location>
        <begin position="449"/>
        <end position="479"/>
    </location>
</feature>
<feature type="region of interest" description="Disordered" evidence="9">
    <location>
        <begin position="738"/>
        <end position="757"/>
    </location>
</feature>
<feature type="coiled-coil region" evidence="8">
    <location>
        <begin position="630"/>
        <end position="657"/>
    </location>
</feature>